<dbReference type="Gene3D" id="3.40.1190.10">
    <property type="entry name" value="Mur-like, catalytic domain"/>
    <property type="match status" value="1"/>
</dbReference>
<evidence type="ECO:0000313" key="6">
    <source>
        <dbReference type="Proteomes" id="UP000221165"/>
    </source>
</evidence>
<evidence type="ECO:0000256" key="2">
    <source>
        <dbReference type="ARBA" id="ARBA00022598"/>
    </source>
</evidence>
<reference evidence="5 6" key="1">
    <citation type="journal article" date="2017" name="Int. J. Parasitol.">
        <title>The genome of the protozoan parasite Cystoisospora suis and a reverse vaccinology approach to identify vaccine candidates.</title>
        <authorList>
            <person name="Palmieri N."/>
            <person name="Shrestha A."/>
            <person name="Ruttkowski B."/>
            <person name="Beck T."/>
            <person name="Vogl C."/>
            <person name="Tomley F."/>
            <person name="Blake D.P."/>
            <person name="Joachim A."/>
        </authorList>
    </citation>
    <scope>NUCLEOTIDE SEQUENCE [LARGE SCALE GENOMIC DNA]</scope>
    <source>
        <strain evidence="5 6">Wien I</strain>
    </source>
</reference>
<dbReference type="GO" id="GO:0004326">
    <property type="term" value="F:tetrahydrofolylpolyglutamate synthase activity"/>
    <property type="evidence" value="ECO:0007669"/>
    <property type="project" value="InterPro"/>
</dbReference>
<keyword evidence="6" id="KW-1185">Reference proteome</keyword>
<organism evidence="5 6">
    <name type="scientific">Cystoisospora suis</name>
    <dbReference type="NCBI Taxonomy" id="483139"/>
    <lineage>
        <taxon>Eukaryota</taxon>
        <taxon>Sar</taxon>
        <taxon>Alveolata</taxon>
        <taxon>Apicomplexa</taxon>
        <taxon>Conoidasida</taxon>
        <taxon>Coccidia</taxon>
        <taxon>Eucoccidiorida</taxon>
        <taxon>Eimeriorina</taxon>
        <taxon>Sarcocystidae</taxon>
        <taxon>Cystoisospora</taxon>
    </lineage>
</organism>
<proteinExistence type="inferred from homology"/>
<dbReference type="GO" id="GO:0005524">
    <property type="term" value="F:ATP binding"/>
    <property type="evidence" value="ECO:0007669"/>
    <property type="project" value="UniProtKB-KW"/>
</dbReference>
<keyword evidence="2" id="KW-0436">Ligase</keyword>
<keyword evidence="3" id="KW-0547">Nucleotide-binding</keyword>
<dbReference type="GO" id="GO:0008841">
    <property type="term" value="F:dihydrofolate synthase activity"/>
    <property type="evidence" value="ECO:0007669"/>
    <property type="project" value="TreeGrafter"/>
</dbReference>
<protein>
    <submittedName>
        <fullName evidence="5">Bifunctional protein subfamily protein</fullName>
    </submittedName>
</protein>
<evidence type="ECO:0000256" key="3">
    <source>
        <dbReference type="ARBA" id="ARBA00022741"/>
    </source>
</evidence>
<name>A0A2C6KDI2_9APIC</name>
<dbReference type="OrthoDB" id="5212574at2759"/>
<evidence type="ECO:0000313" key="5">
    <source>
        <dbReference type="EMBL" id="PHJ14672.1"/>
    </source>
</evidence>
<dbReference type="AlphaFoldDB" id="A0A2C6KDI2"/>
<dbReference type="PANTHER" id="PTHR11136:SF0">
    <property type="entry name" value="DIHYDROFOLATE SYNTHETASE-RELATED"/>
    <property type="match status" value="1"/>
</dbReference>
<comment type="caution">
    <text evidence="5">The sequence shown here is derived from an EMBL/GenBank/DDBJ whole genome shotgun (WGS) entry which is preliminary data.</text>
</comment>
<dbReference type="Proteomes" id="UP000221165">
    <property type="component" value="Unassembled WGS sequence"/>
</dbReference>
<dbReference type="PROSITE" id="PS01012">
    <property type="entry name" value="FOLYLPOLYGLU_SYNT_2"/>
    <property type="match status" value="1"/>
</dbReference>
<accession>A0A2C6KDI2</accession>
<sequence length="83" mass="9288">MISEEALVSLYNRVIQAAEELSVSLSFFEIAFSYFSEEEVDWAVIETGLGGRLDATNIIPSPRCTIITSIGKKEGCNREEERK</sequence>
<dbReference type="VEuPathDB" id="ToxoDB:CSUI_011518"/>
<dbReference type="InterPro" id="IPR018109">
    <property type="entry name" value="Folylpolyglutamate_synth_CS"/>
</dbReference>
<dbReference type="EMBL" id="MIGC01012823">
    <property type="protein sequence ID" value="PHJ14672.1"/>
    <property type="molecule type" value="Genomic_DNA"/>
</dbReference>
<dbReference type="InterPro" id="IPR036565">
    <property type="entry name" value="Mur-like_cat_sf"/>
</dbReference>
<dbReference type="InterPro" id="IPR001645">
    <property type="entry name" value="Folylpolyglutamate_synth"/>
</dbReference>
<dbReference type="PANTHER" id="PTHR11136">
    <property type="entry name" value="FOLYLPOLYGLUTAMATE SYNTHASE-RELATED"/>
    <property type="match status" value="1"/>
</dbReference>
<gene>
    <name evidence="5" type="ORF">CSUI_011518</name>
</gene>
<dbReference type="GO" id="GO:0005737">
    <property type="term" value="C:cytoplasm"/>
    <property type="evidence" value="ECO:0007669"/>
    <property type="project" value="TreeGrafter"/>
</dbReference>
<dbReference type="RefSeq" id="XP_067916408.1">
    <property type="nucleotide sequence ID" value="XM_068071616.1"/>
</dbReference>
<evidence type="ECO:0000256" key="1">
    <source>
        <dbReference type="ARBA" id="ARBA00008276"/>
    </source>
</evidence>
<dbReference type="SUPFAM" id="SSF53623">
    <property type="entry name" value="MurD-like peptide ligases, catalytic domain"/>
    <property type="match status" value="1"/>
</dbReference>
<dbReference type="GeneID" id="94434827"/>
<evidence type="ECO:0000256" key="4">
    <source>
        <dbReference type="ARBA" id="ARBA00022840"/>
    </source>
</evidence>
<keyword evidence="4" id="KW-0067">ATP-binding</keyword>
<comment type="similarity">
    <text evidence="1">Belongs to the folylpolyglutamate synthase family.</text>
</comment>